<dbReference type="NCBIfam" id="TIGR01549">
    <property type="entry name" value="HAD-SF-IA-v1"/>
    <property type="match status" value="1"/>
</dbReference>
<keyword evidence="4" id="KW-0460">Magnesium</keyword>
<dbReference type="InterPro" id="IPR006549">
    <property type="entry name" value="HAD-SF_hydro_IIIA"/>
</dbReference>
<sequence length="226" mass="25626">MVYAGARNAYEFLNKQDVDMPPYEDFFQKVQSLFSDLGNSKKGGIKDDIKSGDMKNKVQTLLEEINVEISAEMFKKLINEWYQPFARELDIYEDSESTLKALRQKGFRLVAVTNTAWSGELIEGDLRRFGVASFFEAVIVSSDIGYRKPSPVIFERALRELGLDASECIFVGDSIIEDIQGAQQMGMRAILKGKNHHKVAGIIPDAEVVNLYEIIEFLEDDIQNRL</sequence>
<dbReference type="InterPro" id="IPR006439">
    <property type="entry name" value="HAD-SF_hydro_IA"/>
</dbReference>
<evidence type="ECO:0000256" key="2">
    <source>
        <dbReference type="ARBA" id="ARBA00022723"/>
    </source>
</evidence>
<dbReference type="GO" id="GO:0044281">
    <property type="term" value="P:small molecule metabolic process"/>
    <property type="evidence" value="ECO:0007669"/>
    <property type="project" value="UniProtKB-ARBA"/>
</dbReference>
<evidence type="ECO:0000256" key="1">
    <source>
        <dbReference type="ARBA" id="ARBA00001946"/>
    </source>
</evidence>
<keyword evidence="3 5" id="KW-0378">Hydrolase</keyword>
<dbReference type="NCBIfam" id="TIGR01662">
    <property type="entry name" value="HAD-SF-IIIA"/>
    <property type="match status" value="1"/>
</dbReference>
<reference evidence="5 6" key="1">
    <citation type="submission" date="2016-07" db="EMBL/GenBank/DDBJ databases">
        <title>Draft genome of Scalindua rubra, obtained from a brine-seawater interface in the Red Sea, sheds light on salt adaptation in anammox bacteria.</title>
        <authorList>
            <person name="Speth D.R."/>
            <person name="Lagkouvardos I."/>
            <person name="Wang Y."/>
            <person name="Qian P.-Y."/>
            <person name="Dutilh B.E."/>
            <person name="Jetten M.S."/>
        </authorList>
    </citation>
    <scope>NUCLEOTIDE SEQUENCE [LARGE SCALE GENOMIC DNA]</scope>
    <source>
        <strain evidence="5">BSI-1</strain>
    </source>
</reference>
<dbReference type="Proteomes" id="UP000094056">
    <property type="component" value="Unassembled WGS sequence"/>
</dbReference>
<comment type="caution">
    <text evidence="5">The sequence shown here is derived from an EMBL/GenBank/DDBJ whole genome shotgun (WGS) entry which is preliminary data.</text>
</comment>
<dbReference type="GO" id="GO:0046872">
    <property type="term" value="F:metal ion binding"/>
    <property type="evidence" value="ECO:0007669"/>
    <property type="project" value="UniProtKB-KW"/>
</dbReference>
<evidence type="ECO:0000256" key="4">
    <source>
        <dbReference type="ARBA" id="ARBA00022842"/>
    </source>
</evidence>
<dbReference type="InterPro" id="IPR036412">
    <property type="entry name" value="HAD-like_sf"/>
</dbReference>
<dbReference type="InterPro" id="IPR051400">
    <property type="entry name" value="HAD-like_hydrolase"/>
</dbReference>
<dbReference type="AlphaFoldDB" id="A0A1E3X742"/>
<comment type="cofactor">
    <cofactor evidence="1">
        <name>Mg(2+)</name>
        <dbReference type="ChEBI" id="CHEBI:18420"/>
    </cofactor>
</comment>
<dbReference type="Pfam" id="PF13419">
    <property type="entry name" value="HAD_2"/>
    <property type="match status" value="1"/>
</dbReference>
<dbReference type="NCBIfam" id="TIGR01509">
    <property type="entry name" value="HAD-SF-IA-v3"/>
    <property type="match status" value="1"/>
</dbReference>
<organism evidence="5 6">
    <name type="scientific">Candidatus Scalindua rubra</name>
    <dbReference type="NCBI Taxonomy" id="1872076"/>
    <lineage>
        <taxon>Bacteria</taxon>
        <taxon>Pseudomonadati</taxon>
        <taxon>Planctomycetota</taxon>
        <taxon>Candidatus Brocadiia</taxon>
        <taxon>Candidatus Brocadiales</taxon>
        <taxon>Candidatus Scalinduaceae</taxon>
        <taxon>Candidatus Scalindua</taxon>
    </lineage>
</organism>
<dbReference type="EMBL" id="MAYW01000117">
    <property type="protein sequence ID" value="ODS31448.1"/>
    <property type="molecule type" value="Genomic_DNA"/>
</dbReference>
<evidence type="ECO:0000313" key="5">
    <source>
        <dbReference type="EMBL" id="ODS31448.1"/>
    </source>
</evidence>
<protein>
    <submittedName>
        <fullName evidence="5">Phosphoglycolate phosphatase</fullName>
        <ecNumber evidence="5">3.1.3.18</ecNumber>
    </submittedName>
</protein>
<dbReference type="PRINTS" id="PR00413">
    <property type="entry name" value="HADHALOGNASE"/>
</dbReference>
<dbReference type="GO" id="GO:0008967">
    <property type="term" value="F:phosphoglycolate phosphatase activity"/>
    <property type="evidence" value="ECO:0007669"/>
    <property type="project" value="UniProtKB-EC"/>
</dbReference>
<evidence type="ECO:0000256" key="3">
    <source>
        <dbReference type="ARBA" id="ARBA00022801"/>
    </source>
</evidence>
<dbReference type="InterPro" id="IPR023214">
    <property type="entry name" value="HAD_sf"/>
</dbReference>
<dbReference type="PANTHER" id="PTHR46470:SF2">
    <property type="entry name" value="GLYCERALDEHYDE 3-PHOSPHATE PHOSPHATASE"/>
    <property type="match status" value="1"/>
</dbReference>
<dbReference type="InterPro" id="IPR041492">
    <property type="entry name" value="HAD_2"/>
</dbReference>
<dbReference type="EC" id="3.1.3.18" evidence="5"/>
<gene>
    <name evidence="5" type="primary">gph_2</name>
    <name evidence="5" type="ORF">SCARUB_03436</name>
</gene>
<name>A0A1E3X742_9BACT</name>
<dbReference type="Gene3D" id="1.10.150.520">
    <property type="match status" value="1"/>
</dbReference>
<dbReference type="Gene3D" id="3.40.50.1000">
    <property type="entry name" value="HAD superfamily/HAD-like"/>
    <property type="match status" value="1"/>
</dbReference>
<dbReference type="PANTHER" id="PTHR46470">
    <property type="entry name" value="N-ACYLNEURAMINATE-9-PHOSPHATASE"/>
    <property type="match status" value="1"/>
</dbReference>
<accession>A0A1E3X742</accession>
<evidence type="ECO:0000313" key="6">
    <source>
        <dbReference type="Proteomes" id="UP000094056"/>
    </source>
</evidence>
<dbReference type="SUPFAM" id="SSF56784">
    <property type="entry name" value="HAD-like"/>
    <property type="match status" value="1"/>
</dbReference>
<keyword evidence="2" id="KW-0479">Metal-binding</keyword>
<proteinExistence type="predicted"/>